<keyword evidence="7 9" id="KW-0472">Membrane</keyword>
<feature type="transmembrane region" description="Helical" evidence="9">
    <location>
        <begin position="653"/>
        <end position="676"/>
    </location>
</feature>
<feature type="compositionally biased region" description="Basic and acidic residues" evidence="8">
    <location>
        <begin position="334"/>
        <end position="350"/>
    </location>
</feature>
<gene>
    <name evidence="12" type="primary">LOC110974345</name>
</gene>
<feature type="transmembrane region" description="Helical" evidence="9">
    <location>
        <begin position="138"/>
        <end position="160"/>
    </location>
</feature>
<dbReference type="InterPro" id="IPR051359">
    <property type="entry name" value="CaCA_antiporter"/>
</dbReference>
<evidence type="ECO:0000256" key="3">
    <source>
        <dbReference type="ARBA" id="ARBA00022449"/>
    </source>
</evidence>
<proteinExistence type="predicted"/>
<keyword evidence="11" id="KW-1185">Reference proteome</keyword>
<evidence type="ECO:0000256" key="8">
    <source>
        <dbReference type="SAM" id="MobiDB-lite"/>
    </source>
</evidence>
<dbReference type="OrthoDB" id="407410at2759"/>
<dbReference type="Pfam" id="PF01699">
    <property type="entry name" value="Na_Ca_ex"/>
    <property type="match status" value="2"/>
</dbReference>
<evidence type="ECO:0000256" key="4">
    <source>
        <dbReference type="ARBA" id="ARBA00022568"/>
    </source>
</evidence>
<organism evidence="11 12">
    <name type="scientific">Acanthaster planci</name>
    <name type="common">Crown-of-thorns starfish</name>
    <dbReference type="NCBI Taxonomy" id="133434"/>
    <lineage>
        <taxon>Eukaryota</taxon>
        <taxon>Metazoa</taxon>
        <taxon>Echinodermata</taxon>
        <taxon>Eleutherozoa</taxon>
        <taxon>Asterozoa</taxon>
        <taxon>Asteroidea</taxon>
        <taxon>Valvatacea</taxon>
        <taxon>Valvatida</taxon>
        <taxon>Acanthasteridae</taxon>
        <taxon>Acanthaster</taxon>
    </lineage>
</organism>
<dbReference type="Proteomes" id="UP000694845">
    <property type="component" value="Unplaced"/>
</dbReference>
<dbReference type="GO" id="GO:0005432">
    <property type="term" value="F:calcium:sodium antiporter activity"/>
    <property type="evidence" value="ECO:0007669"/>
    <property type="project" value="TreeGrafter"/>
</dbReference>
<feature type="transmembrane region" description="Helical" evidence="9">
    <location>
        <begin position="615"/>
        <end position="641"/>
    </location>
</feature>
<dbReference type="PANTHER" id="PTHR12266:SF0">
    <property type="entry name" value="MITOCHONDRIAL SODIUM_CALCIUM EXCHANGER PROTEIN"/>
    <property type="match status" value="1"/>
</dbReference>
<evidence type="ECO:0000256" key="5">
    <source>
        <dbReference type="ARBA" id="ARBA00022692"/>
    </source>
</evidence>
<dbReference type="InterPro" id="IPR004837">
    <property type="entry name" value="NaCa_Exmemb"/>
</dbReference>
<keyword evidence="4" id="KW-0109">Calcium transport</keyword>
<evidence type="ECO:0000313" key="12">
    <source>
        <dbReference type="RefSeq" id="XP_022081615.1"/>
    </source>
</evidence>
<feature type="transmembrane region" description="Helical" evidence="9">
    <location>
        <begin position="12"/>
        <end position="30"/>
    </location>
</feature>
<dbReference type="KEGG" id="aplc:110974345"/>
<feature type="transmembrane region" description="Helical" evidence="9">
    <location>
        <begin position="97"/>
        <end position="117"/>
    </location>
</feature>
<dbReference type="GO" id="GO:0016020">
    <property type="term" value="C:membrane"/>
    <property type="evidence" value="ECO:0007669"/>
    <property type="project" value="UniProtKB-SubCell"/>
</dbReference>
<feature type="domain" description="Sodium/calcium exchanger membrane region" evidence="10">
    <location>
        <begin position="104"/>
        <end position="246"/>
    </location>
</feature>
<dbReference type="GO" id="GO:0006874">
    <property type="term" value="P:intracellular calcium ion homeostasis"/>
    <property type="evidence" value="ECO:0007669"/>
    <property type="project" value="TreeGrafter"/>
</dbReference>
<evidence type="ECO:0000256" key="7">
    <source>
        <dbReference type="ARBA" id="ARBA00023136"/>
    </source>
</evidence>
<feature type="region of interest" description="Disordered" evidence="8">
    <location>
        <begin position="323"/>
        <end position="359"/>
    </location>
</feature>
<dbReference type="Gene3D" id="1.20.1420.30">
    <property type="entry name" value="NCX, central ion-binding region"/>
    <property type="match status" value="2"/>
</dbReference>
<evidence type="ECO:0000256" key="2">
    <source>
        <dbReference type="ARBA" id="ARBA00022448"/>
    </source>
</evidence>
<feature type="transmembrane region" description="Helical" evidence="9">
    <location>
        <begin position="234"/>
        <end position="252"/>
    </location>
</feature>
<evidence type="ECO:0000256" key="1">
    <source>
        <dbReference type="ARBA" id="ARBA00004141"/>
    </source>
</evidence>
<dbReference type="AlphaFoldDB" id="A0A8B7XNN8"/>
<feature type="transmembrane region" description="Helical" evidence="9">
    <location>
        <begin position="585"/>
        <end position="603"/>
    </location>
</feature>
<dbReference type="GeneID" id="110974345"/>
<keyword evidence="2" id="KW-0813">Transport</keyword>
<dbReference type="PANTHER" id="PTHR12266">
    <property type="entry name" value="NA+/CA2+ K+ INDEPENDENT EXCHANGER"/>
    <property type="match status" value="1"/>
</dbReference>
<reference evidence="12" key="1">
    <citation type="submission" date="2025-08" db="UniProtKB">
        <authorList>
            <consortium name="RefSeq"/>
        </authorList>
    </citation>
    <scope>IDENTIFICATION</scope>
</reference>
<feature type="region of interest" description="Disordered" evidence="8">
    <location>
        <begin position="377"/>
        <end position="399"/>
    </location>
</feature>
<keyword evidence="3" id="KW-0050">Antiport</keyword>
<feature type="transmembrane region" description="Helical" evidence="9">
    <location>
        <begin position="172"/>
        <end position="196"/>
    </location>
</feature>
<sequence>MGLQAPVHRGPRAFVPMVSVILLAGCQVLAESAGVDSARNAQGQGAHDNDTCIYYHELNSDEQCKFIQTTEDCKPDSGFVNYLEFTYCSFSAGLQPLALVILFVWLSFLFVCLGVAAKNFFCPALLTISKALKLSDNVAGVTFLAFGNGAPDVFSAVVAITNSKDGDAGLAIGALFGAAVFITTFVAGTISALNSFEVAQVPFLRDAIFVVGASYWTFYILYTGQIWTSEAVGFILLYIFYVIVVLVSIRFTKPANVTIPKIDGSGSYKRLEEGPNTETQEVTSDIDQLAECPLKDEQHVSTNSFELAKDDADTDMDNKCQIEDASCDSPEEVSPERDSNLKDDDVEKPTADGIGEDLITEENDPSENVVISCKTPEKEPLPAKRKTNFGTIHPVDGPGEPSDIGLIKSNEFSRGCTEQEPLLPKSKKRSGPCHQLGALFRDVNPIDFEGWKSKGYVMRAFEIFKSPIKLLLLITVPLVHHDKCSWNKPLNCLQLLVGPVCCVFITNSYNTVIAGQFYLWHLVLCLGALLFIIAFLTSKPSQPPVYYIAFAFLGFVISVCWIFGIANEIINLLRMYGIVFDLSDAILGLTFLALGNCIGDLVNDIAMAKQGAPNMAISACFGGPIFNMLIGIGVATTIATAQNGGIFKLKTDTLQFVLAAGLGISLFTSMFFMIAARFRATKIYAVLLYIFYAVFLTIAILTETKVIKW</sequence>
<keyword evidence="4" id="KW-0106">Calcium</keyword>
<keyword evidence="4" id="KW-0406">Ion transport</keyword>
<comment type="subcellular location">
    <subcellularLocation>
        <location evidence="1">Membrane</location>
        <topology evidence="1">Multi-pass membrane protein</topology>
    </subcellularLocation>
</comment>
<keyword evidence="5 9" id="KW-0812">Transmembrane</keyword>
<name>A0A8B7XNN8_ACAPL</name>
<protein>
    <submittedName>
        <fullName evidence="12">Mitochondrial sodium/calcium exchanger protein-like</fullName>
    </submittedName>
</protein>
<evidence type="ECO:0000313" key="11">
    <source>
        <dbReference type="Proteomes" id="UP000694845"/>
    </source>
</evidence>
<feature type="transmembrane region" description="Helical" evidence="9">
    <location>
        <begin position="492"/>
        <end position="512"/>
    </location>
</feature>
<feature type="transmembrane region" description="Helical" evidence="9">
    <location>
        <begin position="545"/>
        <end position="565"/>
    </location>
</feature>
<feature type="transmembrane region" description="Helical" evidence="9">
    <location>
        <begin position="203"/>
        <end position="222"/>
    </location>
</feature>
<dbReference type="InterPro" id="IPR044880">
    <property type="entry name" value="NCX_ion-bd_dom_sf"/>
</dbReference>
<keyword evidence="6 9" id="KW-1133">Transmembrane helix</keyword>
<accession>A0A8B7XNN8</accession>
<feature type="domain" description="Sodium/calcium exchanger membrane region" evidence="10">
    <location>
        <begin position="551"/>
        <end position="700"/>
    </location>
</feature>
<feature type="transmembrane region" description="Helical" evidence="9">
    <location>
        <begin position="683"/>
        <end position="702"/>
    </location>
</feature>
<evidence type="ECO:0000256" key="9">
    <source>
        <dbReference type="SAM" id="Phobius"/>
    </source>
</evidence>
<feature type="transmembrane region" description="Helical" evidence="9">
    <location>
        <begin position="518"/>
        <end position="538"/>
    </location>
</feature>
<dbReference type="RefSeq" id="XP_022081615.1">
    <property type="nucleotide sequence ID" value="XM_022225923.1"/>
</dbReference>
<evidence type="ECO:0000256" key="6">
    <source>
        <dbReference type="ARBA" id="ARBA00022989"/>
    </source>
</evidence>
<dbReference type="OMA" id="ARAHFHI"/>
<evidence type="ECO:0000259" key="10">
    <source>
        <dbReference type="Pfam" id="PF01699"/>
    </source>
</evidence>